<dbReference type="InterPro" id="IPR027417">
    <property type="entry name" value="P-loop_NTPase"/>
</dbReference>
<evidence type="ECO:0008006" key="13">
    <source>
        <dbReference type="Google" id="ProtNLM"/>
    </source>
</evidence>
<dbReference type="InterPro" id="IPR041664">
    <property type="entry name" value="AAA_16"/>
</dbReference>
<dbReference type="GO" id="GO:0006270">
    <property type="term" value="P:DNA replication initiation"/>
    <property type="evidence" value="ECO:0007669"/>
    <property type="project" value="TreeGrafter"/>
</dbReference>
<organism evidence="11 12">
    <name type="scientific">Dovyalis caffra</name>
    <dbReference type="NCBI Taxonomy" id="77055"/>
    <lineage>
        <taxon>Eukaryota</taxon>
        <taxon>Viridiplantae</taxon>
        <taxon>Streptophyta</taxon>
        <taxon>Embryophyta</taxon>
        <taxon>Tracheophyta</taxon>
        <taxon>Spermatophyta</taxon>
        <taxon>Magnoliopsida</taxon>
        <taxon>eudicotyledons</taxon>
        <taxon>Gunneridae</taxon>
        <taxon>Pentapetalae</taxon>
        <taxon>rosids</taxon>
        <taxon>fabids</taxon>
        <taxon>Malpighiales</taxon>
        <taxon>Salicaceae</taxon>
        <taxon>Flacourtieae</taxon>
        <taxon>Dovyalis</taxon>
    </lineage>
</organism>
<feature type="compositionally biased region" description="Basic and acidic residues" evidence="7">
    <location>
        <begin position="1"/>
        <end position="11"/>
    </location>
</feature>
<dbReference type="PANTHER" id="PTHR12705">
    <property type="entry name" value="ORIGIN RECOGNITION COMPLEX SUBUNIT 5"/>
    <property type="match status" value="1"/>
</dbReference>
<evidence type="ECO:0000256" key="5">
    <source>
        <dbReference type="ARBA" id="ARBA00022840"/>
    </source>
</evidence>
<evidence type="ECO:0000313" key="11">
    <source>
        <dbReference type="EMBL" id="CAK7348870.1"/>
    </source>
</evidence>
<dbReference type="AlphaFoldDB" id="A0AAV1SD04"/>
<dbReference type="InterPro" id="IPR048866">
    <property type="entry name" value="ORC5_lid"/>
</dbReference>
<evidence type="ECO:0000256" key="7">
    <source>
        <dbReference type="SAM" id="MobiDB-lite"/>
    </source>
</evidence>
<gene>
    <name evidence="11" type="ORF">DCAF_LOCUS21579</name>
</gene>
<dbReference type="FunFam" id="3.40.50.300:FF:002310">
    <property type="entry name" value="Origin of replication complex subunit 5"/>
    <property type="match status" value="1"/>
</dbReference>
<feature type="region of interest" description="Disordered" evidence="7">
    <location>
        <begin position="403"/>
        <end position="428"/>
    </location>
</feature>
<evidence type="ECO:0000256" key="2">
    <source>
        <dbReference type="ARBA" id="ARBA00006269"/>
    </source>
</evidence>
<dbReference type="InterPro" id="IPR047088">
    <property type="entry name" value="ORC5_C"/>
</dbReference>
<dbReference type="Pfam" id="PF14630">
    <property type="entry name" value="ORC5_C"/>
    <property type="match status" value="1"/>
</dbReference>
<feature type="region of interest" description="Disordered" evidence="7">
    <location>
        <begin position="1"/>
        <end position="27"/>
    </location>
</feature>
<dbReference type="InterPro" id="IPR020796">
    <property type="entry name" value="ORC5"/>
</dbReference>
<evidence type="ECO:0000313" key="12">
    <source>
        <dbReference type="Proteomes" id="UP001314170"/>
    </source>
</evidence>
<keyword evidence="3" id="KW-0235">DNA replication</keyword>
<feature type="domain" description="ORC5 lid" evidence="10">
    <location>
        <begin position="273"/>
        <end position="325"/>
    </location>
</feature>
<dbReference type="Proteomes" id="UP001314170">
    <property type="component" value="Unassembled WGS sequence"/>
</dbReference>
<feature type="compositionally biased region" description="Low complexity" evidence="7">
    <location>
        <begin position="15"/>
        <end position="27"/>
    </location>
</feature>
<evidence type="ECO:0000256" key="4">
    <source>
        <dbReference type="ARBA" id="ARBA00022741"/>
    </source>
</evidence>
<evidence type="ECO:0000256" key="6">
    <source>
        <dbReference type="ARBA" id="ARBA00023242"/>
    </source>
</evidence>
<evidence type="ECO:0000259" key="9">
    <source>
        <dbReference type="Pfam" id="PF14630"/>
    </source>
</evidence>
<feature type="domain" description="Origin recognition complex subunit 5 C-terminal" evidence="9">
    <location>
        <begin position="378"/>
        <end position="534"/>
    </location>
</feature>
<reference evidence="11 12" key="1">
    <citation type="submission" date="2024-01" db="EMBL/GenBank/DDBJ databases">
        <authorList>
            <person name="Waweru B."/>
        </authorList>
    </citation>
    <scope>NUCLEOTIDE SEQUENCE [LARGE SCALE GENOMIC DNA]</scope>
</reference>
<dbReference type="EMBL" id="CAWUPB010001173">
    <property type="protein sequence ID" value="CAK7348870.1"/>
    <property type="molecule type" value="Genomic_DNA"/>
</dbReference>
<evidence type="ECO:0000256" key="3">
    <source>
        <dbReference type="ARBA" id="ARBA00022705"/>
    </source>
</evidence>
<comment type="subcellular location">
    <subcellularLocation>
        <location evidence="1">Nucleus</location>
    </subcellularLocation>
</comment>
<dbReference type="GO" id="GO:0005664">
    <property type="term" value="C:nuclear origin of replication recognition complex"/>
    <property type="evidence" value="ECO:0007669"/>
    <property type="project" value="TreeGrafter"/>
</dbReference>
<comment type="similarity">
    <text evidence="2">Belongs to the ORC5 family.</text>
</comment>
<dbReference type="Gene3D" id="3.40.50.300">
    <property type="entry name" value="P-loop containing nucleotide triphosphate hydrolases"/>
    <property type="match status" value="1"/>
</dbReference>
<comment type="caution">
    <text evidence="11">The sequence shown here is derived from an EMBL/GenBank/DDBJ whole genome shotgun (WGS) entry which is preliminary data.</text>
</comment>
<dbReference type="GO" id="GO:0003688">
    <property type="term" value="F:DNA replication origin binding"/>
    <property type="evidence" value="ECO:0007669"/>
    <property type="project" value="TreeGrafter"/>
</dbReference>
<dbReference type="Pfam" id="PF21639">
    <property type="entry name" value="ORC5_lid"/>
    <property type="match status" value="1"/>
</dbReference>
<keyword evidence="12" id="KW-1185">Reference proteome</keyword>
<accession>A0AAV1SD04</accession>
<keyword evidence="5" id="KW-0067">ATP-binding</keyword>
<keyword evidence="6" id="KW-0539">Nucleus</keyword>
<dbReference type="PANTHER" id="PTHR12705:SF0">
    <property type="entry name" value="ORIGIN RECOGNITION COMPLEX SUBUNIT 5"/>
    <property type="match status" value="1"/>
</dbReference>
<dbReference type="Pfam" id="PF13191">
    <property type="entry name" value="AAA_16"/>
    <property type="match status" value="1"/>
</dbReference>
<dbReference type="SUPFAM" id="SSF52540">
    <property type="entry name" value="P-loop containing nucleoside triphosphate hydrolases"/>
    <property type="match status" value="1"/>
</dbReference>
<name>A0AAV1SD04_9ROSI</name>
<proteinExistence type="inferred from homology"/>
<evidence type="ECO:0000256" key="1">
    <source>
        <dbReference type="ARBA" id="ARBA00004123"/>
    </source>
</evidence>
<evidence type="ECO:0000259" key="8">
    <source>
        <dbReference type="Pfam" id="PF13191"/>
    </source>
</evidence>
<protein>
    <recommendedName>
        <fullName evidence="13">Origin recognition complex subunit 5</fullName>
    </recommendedName>
</protein>
<keyword evidence="4" id="KW-0547">Nucleotide-binding</keyword>
<feature type="domain" description="Orc1-like AAA ATPase" evidence="8">
    <location>
        <begin position="59"/>
        <end position="201"/>
    </location>
</feature>
<evidence type="ECO:0000259" key="10">
    <source>
        <dbReference type="Pfam" id="PF21639"/>
    </source>
</evidence>
<sequence>MGKVESPEITRRATRSSSSTAVTSNEVETAKITEPYKPTLNDFVFGGERLSFDDLLSSFPSRGNQIRELLRLLGPVNSPMLPLFIYGGPSTGKTSTILQIFRYLSRPFVYASCLTCYSPRILFESVLNQLLLHKKNAANRYSSAKHCDKPADFVNFLREDLVGVIENLKRSSKKLGSNKPAGRPNGNMLYLIFDNLELIREWDKSSSILPFMFNLYDFLKLQEVGLIFISNTSPDTYYSNMGYTEHVPVYFPEYTEEDLRQILTRNQENRKLYSSFLDVVLRPFCRTTRRVDELSTAFSALFRKYCESLSDLASVPNEEMKRRLFSHFQPHIAPSLNEVFWVPSKSSTEVEINKDTRRKGSVRKSQGCEHFAQIDFHLSTSAKYLLISAFLASRNPATLDASLFDSTGGSDSRKRKRKASEKSMEQKEAAEQELLMKGPGTFPLERLLAIFQCIISVADSFDEEEHENDVLRVEGDGGLMSDVLLQLSSLCNANFIIKGKSCPLEGSTRYRSTISEDLALKVARSLKFPLPNYLYRR</sequence>